<gene>
    <name evidence="1" type="ORF">KPL71_013873</name>
</gene>
<keyword evidence="1" id="KW-0418">Kinase</keyword>
<dbReference type="Proteomes" id="UP000829398">
    <property type="component" value="Chromosome 5"/>
</dbReference>
<reference evidence="2" key="1">
    <citation type="journal article" date="2023" name="Hortic. Res.">
        <title>A chromosome-level phased genome enabling allele-level studies in sweet orange: a case study on citrus Huanglongbing tolerance.</title>
        <authorList>
            <person name="Wu B."/>
            <person name="Yu Q."/>
            <person name="Deng Z."/>
            <person name="Duan Y."/>
            <person name="Luo F."/>
            <person name="Gmitter F. Jr."/>
        </authorList>
    </citation>
    <scope>NUCLEOTIDE SEQUENCE [LARGE SCALE GENOMIC DNA]</scope>
    <source>
        <strain evidence="2">cv. Valencia</strain>
    </source>
</reference>
<name>A0ACB8K7R0_CITSI</name>
<evidence type="ECO:0000313" key="1">
    <source>
        <dbReference type="EMBL" id="KAH9750417.1"/>
    </source>
</evidence>
<comment type="caution">
    <text evidence="1">The sequence shown here is derived from an EMBL/GenBank/DDBJ whole genome shotgun (WGS) entry which is preliminary data.</text>
</comment>
<organism evidence="1 2">
    <name type="scientific">Citrus sinensis</name>
    <name type="common">Sweet orange</name>
    <name type="synonym">Citrus aurantium var. sinensis</name>
    <dbReference type="NCBI Taxonomy" id="2711"/>
    <lineage>
        <taxon>Eukaryota</taxon>
        <taxon>Viridiplantae</taxon>
        <taxon>Streptophyta</taxon>
        <taxon>Embryophyta</taxon>
        <taxon>Tracheophyta</taxon>
        <taxon>Spermatophyta</taxon>
        <taxon>Magnoliopsida</taxon>
        <taxon>eudicotyledons</taxon>
        <taxon>Gunneridae</taxon>
        <taxon>Pentapetalae</taxon>
        <taxon>rosids</taxon>
        <taxon>malvids</taxon>
        <taxon>Sapindales</taxon>
        <taxon>Rutaceae</taxon>
        <taxon>Aurantioideae</taxon>
        <taxon>Citrus</taxon>
    </lineage>
</organism>
<protein>
    <submittedName>
        <fullName evidence="1">Protein kinase domain-containing protein</fullName>
    </submittedName>
</protein>
<dbReference type="EMBL" id="CM039174">
    <property type="protein sequence ID" value="KAH9750417.1"/>
    <property type="molecule type" value="Genomic_DNA"/>
</dbReference>
<keyword evidence="1" id="KW-0808">Transferase</keyword>
<proteinExistence type="predicted"/>
<sequence>MSFNSEDFDVQPRRPILLSEELEKRWRSACAIVNNRRRRFRMVANLANHGEARKNKLERQEKLRDLFRAKRAALLLFDVAPSEYVTTYIPHDFQKAALDFTRSPDDVPSNEYNTQTRRFQEFVDDMVSIIKGHELKIMKRTNAVFSLRDQGAQGKQSILQLEQEISLLSRFEHDNIVQYLGTDKVNLATALETLLLLYVVNLKNDGYGLTADIWSLGCTVLEMITHRPPYAHLEGMQALFRIGRGELPPVPNSLSRDARDFILKCLQVNPNDRPTAAQLMEHPFVKRPLQISSLWGEEQDSDASSGCLGDPNSQYEGNEQVPLDVLMQLLPVDNWTNLERFALDLATLLFILVCFEVNLHVDMVVVSFGSISIRNNSFRACVICSLFFKCGLE</sequence>
<keyword evidence="2" id="KW-1185">Reference proteome</keyword>
<accession>A0ACB8K7R0</accession>
<evidence type="ECO:0000313" key="2">
    <source>
        <dbReference type="Proteomes" id="UP000829398"/>
    </source>
</evidence>